<feature type="compositionally biased region" description="Polar residues" evidence="2">
    <location>
        <begin position="754"/>
        <end position="766"/>
    </location>
</feature>
<reference evidence="3 4" key="1">
    <citation type="submission" date="2024-11" db="EMBL/GenBank/DDBJ databases">
        <title>Chromosome-level genome assembly of Eucalyptus globulus Labill. provides insights into its genome evolution.</title>
        <authorList>
            <person name="Li X."/>
        </authorList>
    </citation>
    <scope>NUCLEOTIDE SEQUENCE [LARGE SCALE GENOMIC DNA]</scope>
    <source>
        <strain evidence="3">CL2024</strain>
        <tissue evidence="3">Fresh tender leaves</tissue>
    </source>
</reference>
<sequence length="944" mass="108219">MVEKAEGSKIEMKDKSFRSQASESKRDETTETSFLDLPMENDEILLHSLPEGQLSTTNHNADLHGLFRMSSGSNLTISSSESSSGLNSPQEIKARNFIQHSPTSFLSSLGYASVPQKLIADESARAHQEHQRSKWEWSLNLDGNLSTDDSQIKFQNVHTSEEPELASHSEVVRLKAELFALARQADVSELELQTLRKQIVKETKRAQRLSEENVRLKEERDSLKEVSEKFRAFKNDFEGGDLQAVLVELRKELSHEKEVNAHLRLQLQKTQDSNAELVLAVKELDDMLKQKDRETLKIEAVEDEDQKALIALIKGQTDANGPIQLDQNINDLRNEIANCKREKDELEMQMEQLALDYEISRQENHEISSKWEQFQLEEQLNIQYQCTSCLTDGSKPENYIQILENDLKSKSESLSDALANINKLETCISGLEQELEKQAKEFEAALEDITHAKVEQEQRAIRVEEALRKVRQKYANVAEKTRRKYANVAERIQEEFRRLSMQMLSTFEANEAVTTKVLTEARELRAQKSQLEETLQKANEELLSVRGNYDAKMEELSREIKVKTDQIEQMVLEINEKSRQLEHQKELETEDCKRSLSQEIEMLKSEITRLSTDNNFLSNQEENLTAELERMKKSLAETEIVVEKGNAERDVLVSALASLKKEMEDPLMELNTLRQMKDQKEIFIESLKSEMENLKAQHDDMKSSKFEEKSWKERLTKLAIKPKGDLKKQEDAFPVTEKKRNRRAVVSEGKKGTLRSNKLAQVSSSNKELTSLQEKIKLLEDHIQSKQAAFDSMKDSFLARESDLQNIIEELESRLREKRCEDIDEVVPTGVTPEESETLSENMCNASCKPGENGNAIHGDHYDIVLDNEAFISGSNARDSNFGNFNELITELASLRERNEAMELELKDLQERYSQISLKFAEVEGERQQLVMALRNLKNAKNGS</sequence>
<feature type="compositionally biased region" description="Basic and acidic residues" evidence="2">
    <location>
        <begin position="1"/>
        <end position="29"/>
    </location>
</feature>
<evidence type="ECO:0000256" key="1">
    <source>
        <dbReference type="SAM" id="Coils"/>
    </source>
</evidence>
<dbReference type="PANTHER" id="PTHR34452">
    <property type="entry name" value="MYOSIN HEAVY CHAIN-RELATED PROTEIN"/>
    <property type="match status" value="1"/>
</dbReference>
<dbReference type="AlphaFoldDB" id="A0ABD3KIJ3"/>
<dbReference type="EMBL" id="JBJKBG010000005">
    <property type="protein sequence ID" value="KAL3738119.1"/>
    <property type="molecule type" value="Genomic_DNA"/>
</dbReference>
<name>A0ABD3KIJ3_EUCGL</name>
<feature type="coiled-coil region" evidence="1">
    <location>
        <begin position="521"/>
        <end position="641"/>
    </location>
</feature>
<feature type="coiled-coil region" evidence="1">
    <location>
        <begin position="885"/>
        <end position="940"/>
    </location>
</feature>
<feature type="coiled-coil region" evidence="1">
    <location>
        <begin position="400"/>
        <end position="495"/>
    </location>
</feature>
<evidence type="ECO:0000313" key="4">
    <source>
        <dbReference type="Proteomes" id="UP001634007"/>
    </source>
</evidence>
<evidence type="ECO:0000256" key="2">
    <source>
        <dbReference type="SAM" id="MobiDB-lite"/>
    </source>
</evidence>
<organism evidence="3 4">
    <name type="scientific">Eucalyptus globulus</name>
    <name type="common">Tasmanian blue gum</name>
    <dbReference type="NCBI Taxonomy" id="34317"/>
    <lineage>
        <taxon>Eukaryota</taxon>
        <taxon>Viridiplantae</taxon>
        <taxon>Streptophyta</taxon>
        <taxon>Embryophyta</taxon>
        <taxon>Tracheophyta</taxon>
        <taxon>Spermatophyta</taxon>
        <taxon>Magnoliopsida</taxon>
        <taxon>eudicotyledons</taxon>
        <taxon>Gunneridae</taxon>
        <taxon>Pentapetalae</taxon>
        <taxon>rosids</taxon>
        <taxon>malvids</taxon>
        <taxon>Myrtales</taxon>
        <taxon>Myrtaceae</taxon>
        <taxon>Myrtoideae</taxon>
        <taxon>Eucalypteae</taxon>
        <taxon>Eucalyptus</taxon>
    </lineage>
</organism>
<comment type="caution">
    <text evidence="3">The sequence shown here is derived from an EMBL/GenBank/DDBJ whole genome shotgun (WGS) entry which is preliminary data.</text>
</comment>
<feature type="coiled-coil region" evidence="1">
    <location>
        <begin position="329"/>
        <end position="363"/>
    </location>
</feature>
<feature type="region of interest" description="Disordered" evidence="2">
    <location>
        <begin position="1"/>
        <end position="35"/>
    </location>
</feature>
<keyword evidence="4" id="KW-1185">Reference proteome</keyword>
<dbReference type="PANTHER" id="PTHR34452:SF7">
    <property type="entry name" value="MYOSIN HEAVY CHAIN-RELATED PROTEIN"/>
    <property type="match status" value="1"/>
</dbReference>
<accession>A0ABD3KIJ3</accession>
<feature type="region of interest" description="Disordered" evidence="2">
    <location>
        <begin position="737"/>
        <end position="766"/>
    </location>
</feature>
<keyword evidence="1" id="KW-0175">Coiled coil</keyword>
<feature type="coiled-coil region" evidence="1">
    <location>
        <begin position="677"/>
        <end position="704"/>
    </location>
</feature>
<gene>
    <name evidence="3" type="ORF">ACJRO7_019624</name>
</gene>
<protein>
    <submittedName>
        <fullName evidence="3">Uncharacterized protein</fullName>
    </submittedName>
</protein>
<feature type="coiled-coil region" evidence="1">
    <location>
        <begin position="192"/>
        <end position="304"/>
    </location>
</feature>
<proteinExistence type="predicted"/>
<evidence type="ECO:0000313" key="3">
    <source>
        <dbReference type="EMBL" id="KAL3738119.1"/>
    </source>
</evidence>
<dbReference type="Proteomes" id="UP001634007">
    <property type="component" value="Unassembled WGS sequence"/>
</dbReference>